<dbReference type="PANTHER" id="PTHR12110:SF21">
    <property type="entry name" value="XYLOSE ISOMERASE-LIKE TIM BARREL DOMAIN-CONTAINING PROTEIN"/>
    <property type="match status" value="1"/>
</dbReference>
<dbReference type="EMBL" id="BSPB01000018">
    <property type="protein sequence ID" value="GLS14993.1"/>
    <property type="molecule type" value="Genomic_DNA"/>
</dbReference>
<evidence type="ECO:0000313" key="2">
    <source>
        <dbReference type="EMBL" id="GLS14993.1"/>
    </source>
</evidence>
<comment type="caution">
    <text evidence="2">The sequence shown here is derived from an EMBL/GenBank/DDBJ whole genome shotgun (WGS) entry which is preliminary data.</text>
</comment>
<gene>
    <name evidence="2" type="ORF">GCM10007935_24260</name>
</gene>
<evidence type="ECO:0000259" key="1">
    <source>
        <dbReference type="Pfam" id="PF01261"/>
    </source>
</evidence>
<proteinExistence type="predicted"/>
<dbReference type="InterPro" id="IPR050312">
    <property type="entry name" value="IolE/XylAMocC-like"/>
</dbReference>
<dbReference type="PANTHER" id="PTHR12110">
    <property type="entry name" value="HYDROXYPYRUVATE ISOMERASE"/>
    <property type="match status" value="1"/>
</dbReference>
<dbReference type="Pfam" id="PF01261">
    <property type="entry name" value="AP_endonuc_2"/>
    <property type="match status" value="1"/>
</dbReference>
<dbReference type="Proteomes" id="UP001156903">
    <property type="component" value="Unassembled WGS sequence"/>
</dbReference>
<accession>A0ABQ6C5V4</accession>
<reference evidence="3" key="1">
    <citation type="journal article" date="2019" name="Int. J. Syst. Evol. Microbiol.">
        <title>The Global Catalogue of Microorganisms (GCM) 10K type strain sequencing project: providing services to taxonomists for standard genome sequencing and annotation.</title>
        <authorList>
            <consortium name="The Broad Institute Genomics Platform"/>
            <consortium name="The Broad Institute Genome Sequencing Center for Infectious Disease"/>
            <person name="Wu L."/>
            <person name="Ma J."/>
        </authorList>
    </citation>
    <scope>NUCLEOTIDE SEQUENCE [LARGE SCALE GENOMIC DNA]</scope>
    <source>
        <strain evidence="3">NBRC 109341</strain>
    </source>
</reference>
<dbReference type="InterPro" id="IPR036237">
    <property type="entry name" value="Xyl_isomerase-like_sf"/>
</dbReference>
<dbReference type="SUPFAM" id="SSF51658">
    <property type="entry name" value="Xylose isomerase-like"/>
    <property type="match status" value="1"/>
</dbReference>
<feature type="domain" description="Xylose isomerase-like TIM barrel" evidence="1">
    <location>
        <begin position="20"/>
        <end position="254"/>
    </location>
</feature>
<sequence length="280" mass="29410">MKLALCNEVLHPLPFERQCALAASLGYQGLELAPFTLADDPLALDEAAARRLRDTARDHGLAVSGLHWLMVKPEGLSLVDPDPGVRTRSLRWLRQLIGFAAACGAPVLVHGSPRQRSPLPGQSVGDATARLADALAELAPHAEAAGVTYCLEPLSPAETPVINTVAEAAALVDRIGSPALRTMLDTSAAAQAEAEPLHTVLARFLASGHIAHVQLNDRNRRGPGQGDTALLPVLRTLRDTGYAGWMAVEPFDYVPDGPGCAAFSAGHVSGLQAALEAESP</sequence>
<keyword evidence="3" id="KW-1185">Reference proteome</keyword>
<dbReference type="Gene3D" id="3.20.20.150">
    <property type="entry name" value="Divalent-metal-dependent TIM barrel enzymes"/>
    <property type="match status" value="1"/>
</dbReference>
<evidence type="ECO:0000313" key="3">
    <source>
        <dbReference type="Proteomes" id="UP001156903"/>
    </source>
</evidence>
<name>A0ABQ6C5V4_9BURK</name>
<dbReference type="RefSeq" id="WP_284308027.1">
    <property type="nucleotide sequence ID" value="NZ_BSPB01000018.1"/>
</dbReference>
<dbReference type="InterPro" id="IPR013022">
    <property type="entry name" value="Xyl_isomerase-like_TIM-brl"/>
</dbReference>
<organism evidence="2 3">
    <name type="scientific">Hydrogenophaga electricum</name>
    <dbReference type="NCBI Taxonomy" id="1230953"/>
    <lineage>
        <taxon>Bacteria</taxon>
        <taxon>Pseudomonadati</taxon>
        <taxon>Pseudomonadota</taxon>
        <taxon>Betaproteobacteria</taxon>
        <taxon>Burkholderiales</taxon>
        <taxon>Comamonadaceae</taxon>
        <taxon>Hydrogenophaga</taxon>
    </lineage>
</organism>
<protein>
    <submittedName>
        <fullName evidence="2">Tagatose 3-epimerase</fullName>
    </submittedName>
</protein>